<evidence type="ECO:0000256" key="3">
    <source>
        <dbReference type="ARBA" id="ARBA00022840"/>
    </source>
</evidence>
<dbReference type="OrthoDB" id="9802264at2"/>
<dbReference type="InterPro" id="IPR050166">
    <property type="entry name" value="ABC_transporter_ATP-bind"/>
</dbReference>
<evidence type="ECO:0000313" key="5">
    <source>
        <dbReference type="EMBL" id="KRT35529.1"/>
    </source>
</evidence>
<evidence type="ECO:0000256" key="2">
    <source>
        <dbReference type="ARBA" id="ARBA00022741"/>
    </source>
</evidence>
<dbReference type="PROSITE" id="PS50893">
    <property type="entry name" value="ABC_TRANSPORTER_2"/>
    <property type="match status" value="1"/>
</dbReference>
<dbReference type="Gene3D" id="3.40.50.300">
    <property type="entry name" value="P-loop containing nucleotide triphosphate hydrolases"/>
    <property type="match status" value="1"/>
</dbReference>
<comment type="caution">
    <text evidence="5">The sequence shown here is derived from an EMBL/GenBank/DDBJ whole genome shotgun (WGS) entry which is preliminary data.</text>
</comment>
<dbReference type="STRING" id="592015.HMPREF1705_02762"/>
<evidence type="ECO:0000256" key="1">
    <source>
        <dbReference type="ARBA" id="ARBA00022448"/>
    </source>
</evidence>
<dbReference type="Proteomes" id="UP000005273">
    <property type="component" value="Unassembled WGS sequence"/>
</dbReference>
<proteinExistence type="predicted"/>
<dbReference type="PANTHER" id="PTHR42788">
    <property type="entry name" value="TAURINE IMPORT ATP-BINDING PROTEIN-RELATED"/>
    <property type="match status" value="1"/>
</dbReference>
<keyword evidence="3 5" id="KW-0067">ATP-binding</keyword>
<dbReference type="EMBL" id="ACJX03000001">
    <property type="protein sequence ID" value="KRT35529.1"/>
    <property type="molecule type" value="Genomic_DNA"/>
</dbReference>
<dbReference type="Pfam" id="PF00005">
    <property type="entry name" value="ABC_tran"/>
    <property type="match status" value="1"/>
</dbReference>
<dbReference type="InterPro" id="IPR003593">
    <property type="entry name" value="AAA+_ATPase"/>
</dbReference>
<feature type="domain" description="ABC transporter" evidence="4">
    <location>
        <begin position="14"/>
        <end position="241"/>
    </location>
</feature>
<sequence length="259" mass="29442">MPTDPKRGGRQFLLKVCGITKIYPNLTVFRNINFSTERGSFAVFLGPSGCGKSTLFRVIAGIERKDSGHIEWKGEKVSDLKDETAMMLQKDLLLPWSTLLDNVLIPAKVLGKDLQRERNKAIDLLSRFGLSGFEDYFPYQVSGGMRQRAALVRTLLFDREILLLDEPLSALDALTRRLLQKEILRIQLEFEKTVLMITHDIKEALFLADRIFLLSHLPTGIIKEIDMRDMPKPRQNLGPKLAAMEEEIFSILRGELVDA</sequence>
<reference evidence="6" key="1">
    <citation type="submission" date="2012-09" db="EMBL/GenBank/DDBJ databases">
        <authorList>
            <person name="Weinstock G."/>
            <person name="Sodergren E."/>
            <person name="Clifton S."/>
            <person name="Fulton L."/>
            <person name="Fulton B."/>
            <person name="Courtney L."/>
            <person name="Fronick C."/>
            <person name="Harrison M."/>
            <person name="Strong C."/>
            <person name="Farmer C."/>
            <person name="Delehaunty K."/>
            <person name="Markovic C."/>
            <person name="Hall O."/>
            <person name="Minx P."/>
            <person name="Tomlinson C."/>
            <person name="Mitreva M."/>
            <person name="Nelson J."/>
            <person name="Hou S."/>
            <person name="Wollam A."/>
            <person name="Pepin K.H."/>
            <person name="Johnson M."/>
            <person name="Bhonagiri V."/>
            <person name="Nash W.E."/>
            <person name="Suruliraj S."/>
            <person name="Warren W."/>
            <person name="Chinwalla A."/>
            <person name="Mardis E.R."/>
            <person name="Wilson R.K."/>
        </authorList>
    </citation>
    <scope>NUCLEOTIDE SEQUENCE [LARGE SCALE GENOMIC DNA]</scope>
    <source>
        <strain evidence="6">OS1</strain>
    </source>
</reference>
<dbReference type="PROSITE" id="PS00211">
    <property type="entry name" value="ABC_TRANSPORTER_1"/>
    <property type="match status" value="1"/>
</dbReference>
<keyword evidence="1" id="KW-0813">Transport</keyword>
<gene>
    <name evidence="5" type="ORF">HMPREF1705_02762</name>
</gene>
<protein>
    <submittedName>
        <fullName evidence="5">ABC transporter, ATP-binding protein</fullName>
    </submittedName>
</protein>
<accession>A0A0T5XAY4</accession>
<evidence type="ECO:0000313" key="6">
    <source>
        <dbReference type="Proteomes" id="UP000005273"/>
    </source>
</evidence>
<dbReference type="AlphaFoldDB" id="A0A0T5XAY4"/>
<dbReference type="InterPro" id="IPR017871">
    <property type="entry name" value="ABC_transporter-like_CS"/>
</dbReference>
<dbReference type="PANTHER" id="PTHR42788:SF2">
    <property type="entry name" value="ABC TRANSPORTER ATP-BINDING PROTEIN"/>
    <property type="match status" value="1"/>
</dbReference>
<keyword evidence="6" id="KW-1185">Reference proteome</keyword>
<keyword evidence="2" id="KW-0547">Nucleotide-binding</keyword>
<name>A0A0T5XAY4_9BACT</name>
<dbReference type="eggNOG" id="COG1116">
    <property type="taxonomic scope" value="Bacteria"/>
</dbReference>
<dbReference type="SMART" id="SM00382">
    <property type="entry name" value="AAA"/>
    <property type="match status" value="1"/>
</dbReference>
<evidence type="ECO:0000259" key="4">
    <source>
        <dbReference type="PROSITE" id="PS50893"/>
    </source>
</evidence>
<dbReference type="InterPro" id="IPR027417">
    <property type="entry name" value="P-loop_NTPase"/>
</dbReference>
<dbReference type="GO" id="GO:0005524">
    <property type="term" value="F:ATP binding"/>
    <property type="evidence" value="ECO:0007669"/>
    <property type="project" value="UniProtKB-KW"/>
</dbReference>
<dbReference type="GO" id="GO:0016887">
    <property type="term" value="F:ATP hydrolysis activity"/>
    <property type="evidence" value="ECO:0007669"/>
    <property type="project" value="InterPro"/>
</dbReference>
<organism evidence="5 6">
    <name type="scientific">Acetomicrobium hydrogeniformans ATCC BAA-1850</name>
    <dbReference type="NCBI Taxonomy" id="592015"/>
    <lineage>
        <taxon>Bacteria</taxon>
        <taxon>Thermotogati</taxon>
        <taxon>Synergistota</taxon>
        <taxon>Synergistia</taxon>
        <taxon>Synergistales</taxon>
        <taxon>Acetomicrobiaceae</taxon>
        <taxon>Acetomicrobium</taxon>
    </lineage>
</organism>
<dbReference type="SUPFAM" id="SSF52540">
    <property type="entry name" value="P-loop containing nucleoside triphosphate hydrolases"/>
    <property type="match status" value="1"/>
</dbReference>
<dbReference type="InterPro" id="IPR003439">
    <property type="entry name" value="ABC_transporter-like_ATP-bd"/>
</dbReference>
<dbReference type="CDD" id="cd03293">
    <property type="entry name" value="ABC_NrtD_SsuB_transporters"/>
    <property type="match status" value="1"/>
</dbReference>